<dbReference type="PANTHER" id="PTHR23336:SF76">
    <property type="entry name" value="MORC S5 DOMAIN-CONTAINING PROTEIN"/>
    <property type="match status" value="1"/>
</dbReference>
<gene>
    <name evidence="2" type="ORF">RRG08_053110</name>
</gene>
<dbReference type="InterPro" id="IPR041006">
    <property type="entry name" value="Morc_S5"/>
</dbReference>
<dbReference type="Proteomes" id="UP001283361">
    <property type="component" value="Unassembled WGS sequence"/>
</dbReference>
<reference evidence="2" key="1">
    <citation type="journal article" date="2023" name="G3 (Bethesda)">
        <title>A reference genome for the long-term kleptoplast-retaining sea slug Elysia crispata morphotype clarki.</title>
        <authorList>
            <person name="Eastman K.E."/>
            <person name="Pendleton A.L."/>
            <person name="Shaikh M.A."/>
            <person name="Suttiyut T."/>
            <person name="Ogas R."/>
            <person name="Tomko P."/>
            <person name="Gavelis G."/>
            <person name="Widhalm J.R."/>
            <person name="Wisecaver J.H."/>
        </authorList>
    </citation>
    <scope>NUCLEOTIDE SEQUENCE</scope>
    <source>
        <strain evidence="2">ECLA1</strain>
    </source>
</reference>
<dbReference type="InterPro" id="IPR045261">
    <property type="entry name" value="MORC_ATPase"/>
</dbReference>
<comment type="caution">
    <text evidence="2">The sequence shown here is derived from an EMBL/GenBank/DDBJ whole genome shotgun (WGS) entry which is preliminary data.</text>
</comment>
<feature type="domain" description="Morc S5" evidence="1">
    <location>
        <begin position="18"/>
        <end position="101"/>
    </location>
</feature>
<evidence type="ECO:0000259" key="1">
    <source>
        <dbReference type="Pfam" id="PF17942"/>
    </source>
</evidence>
<dbReference type="EMBL" id="JAWDGP010006269">
    <property type="protein sequence ID" value="KAK3744247.1"/>
    <property type="molecule type" value="Genomic_DNA"/>
</dbReference>
<dbReference type="AlphaFoldDB" id="A0AAE0YFP5"/>
<keyword evidence="3" id="KW-1185">Reference proteome</keyword>
<evidence type="ECO:0000313" key="3">
    <source>
        <dbReference type="Proteomes" id="UP001283361"/>
    </source>
</evidence>
<name>A0AAE0YFP5_9GAST</name>
<accession>A0AAE0YFP5</accession>
<proteinExistence type="predicted"/>
<dbReference type="PANTHER" id="PTHR23336">
    <property type="entry name" value="ZINC FINGER CW-TYPE COILED-COIL DOMAIN PROTEIN 3"/>
    <property type="match status" value="1"/>
</dbReference>
<dbReference type="GO" id="GO:0005634">
    <property type="term" value="C:nucleus"/>
    <property type="evidence" value="ECO:0007669"/>
    <property type="project" value="TreeGrafter"/>
</dbReference>
<evidence type="ECO:0000313" key="2">
    <source>
        <dbReference type="EMBL" id="KAK3744247.1"/>
    </source>
</evidence>
<feature type="non-terminal residue" evidence="2">
    <location>
        <position position="1"/>
    </location>
</feature>
<dbReference type="GO" id="GO:0016887">
    <property type="term" value="F:ATP hydrolysis activity"/>
    <property type="evidence" value="ECO:0007669"/>
    <property type="project" value="InterPro"/>
</dbReference>
<sequence length="102" mass="11795">RPSGRAYHVDLLQLQHNECNLVRGNNTSRKIEITFGLNREKEKSEDYGMMLYNKNRLIRAFERVGCQKKADVNGVGVIGIAEVDFLQPVHSKQDFQVDKKYK</sequence>
<organism evidence="2 3">
    <name type="scientific">Elysia crispata</name>
    <name type="common">lettuce slug</name>
    <dbReference type="NCBI Taxonomy" id="231223"/>
    <lineage>
        <taxon>Eukaryota</taxon>
        <taxon>Metazoa</taxon>
        <taxon>Spiralia</taxon>
        <taxon>Lophotrochozoa</taxon>
        <taxon>Mollusca</taxon>
        <taxon>Gastropoda</taxon>
        <taxon>Heterobranchia</taxon>
        <taxon>Euthyneura</taxon>
        <taxon>Panpulmonata</taxon>
        <taxon>Sacoglossa</taxon>
        <taxon>Placobranchoidea</taxon>
        <taxon>Plakobranchidae</taxon>
        <taxon>Elysia</taxon>
    </lineage>
</organism>
<dbReference type="Pfam" id="PF17942">
    <property type="entry name" value="Morc6_S5"/>
    <property type="match status" value="1"/>
</dbReference>
<protein>
    <recommendedName>
        <fullName evidence="1">Morc S5 domain-containing protein</fullName>
    </recommendedName>
</protein>